<dbReference type="InterPro" id="IPR005886">
    <property type="entry name" value="UDP_G4E"/>
</dbReference>
<accession>A0A2V1P204</accession>
<evidence type="ECO:0000256" key="3">
    <source>
        <dbReference type="ARBA" id="ARBA00004947"/>
    </source>
</evidence>
<dbReference type="OrthoDB" id="9801785at2"/>
<dbReference type="GO" id="GO:0003978">
    <property type="term" value="F:UDP-glucose 4-epimerase activity"/>
    <property type="evidence" value="ECO:0007669"/>
    <property type="project" value="UniProtKB-UniRule"/>
</dbReference>
<organism evidence="12 13">
    <name type="scientific">Salibaculum griseiflavum</name>
    <dbReference type="NCBI Taxonomy" id="1914409"/>
    <lineage>
        <taxon>Bacteria</taxon>
        <taxon>Pseudomonadati</taxon>
        <taxon>Pseudomonadota</taxon>
        <taxon>Alphaproteobacteria</taxon>
        <taxon>Rhodobacterales</taxon>
        <taxon>Roseobacteraceae</taxon>
        <taxon>Salibaculum</taxon>
    </lineage>
</organism>
<reference evidence="13" key="1">
    <citation type="submission" date="2018-05" db="EMBL/GenBank/DDBJ databases">
        <authorList>
            <person name="Du Z."/>
            <person name="Wang X."/>
        </authorList>
    </citation>
    <scope>NUCLEOTIDE SEQUENCE [LARGE SCALE GENOMIC DNA]</scope>
    <source>
        <strain evidence="13">WDS4C29</strain>
    </source>
</reference>
<dbReference type="EC" id="5.1.3.2" evidence="5 10"/>
<dbReference type="InterPro" id="IPR001509">
    <property type="entry name" value="Epimerase_deHydtase"/>
</dbReference>
<dbReference type="InterPro" id="IPR036291">
    <property type="entry name" value="NAD(P)-bd_dom_sf"/>
</dbReference>
<dbReference type="AlphaFoldDB" id="A0A2V1P204"/>
<keyword evidence="10" id="KW-0119">Carbohydrate metabolism</keyword>
<dbReference type="SUPFAM" id="SSF51735">
    <property type="entry name" value="NAD(P)-binding Rossmann-fold domains"/>
    <property type="match status" value="1"/>
</dbReference>
<comment type="similarity">
    <text evidence="4 10">Belongs to the NAD(P)-dependent epimerase/dehydratase family.</text>
</comment>
<name>A0A2V1P204_9RHOB</name>
<evidence type="ECO:0000256" key="10">
    <source>
        <dbReference type="RuleBase" id="RU366046"/>
    </source>
</evidence>
<gene>
    <name evidence="12" type="primary">galE</name>
    <name evidence="12" type="ORF">DFK10_11555</name>
</gene>
<proteinExistence type="inferred from homology"/>
<evidence type="ECO:0000256" key="2">
    <source>
        <dbReference type="ARBA" id="ARBA00001911"/>
    </source>
</evidence>
<evidence type="ECO:0000313" key="13">
    <source>
        <dbReference type="Proteomes" id="UP000245293"/>
    </source>
</evidence>
<evidence type="ECO:0000313" key="12">
    <source>
        <dbReference type="EMBL" id="PWG16475.1"/>
    </source>
</evidence>
<dbReference type="PANTHER" id="PTHR43725:SF47">
    <property type="entry name" value="UDP-GLUCOSE 4-EPIMERASE"/>
    <property type="match status" value="1"/>
</dbReference>
<dbReference type="GO" id="GO:0006012">
    <property type="term" value="P:galactose metabolic process"/>
    <property type="evidence" value="ECO:0007669"/>
    <property type="project" value="UniProtKB-UniPathway"/>
</dbReference>
<dbReference type="NCBIfam" id="NF007956">
    <property type="entry name" value="PRK10675.1"/>
    <property type="match status" value="1"/>
</dbReference>
<keyword evidence="8" id="KW-0299">Galactose metabolism</keyword>
<evidence type="ECO:0000256" key="9">
    <source>
        <dbReference type="ARBA" id="ARBA00023235"/>
    </source>
</evidence>
<comment type="caution">
    <text evidence="12">The sequence shown here is derived from an EMBL/GenBank/DDBJ whole genome shotgun (WGS) entry which is preliminary data.</text>
</comment>
<dbReference type="Gene3D" id="3.40.50.720">
    <property type="entry name" value="NAD(P)-binding Rossmann-like Domain"/>
    <property type="match status" value="1"/>
</dbReference>
<evidence type="ECO:0000259" key="11">
    <source>
        <dbReference type="Pfam" id="PF01370"/>
    </source>
</evidence>
<dbReference type="Pfam" id="PF01370">
    <property type="entry name" value="Epimerase"/>
    <property type="match status" value="1"/>
</dbReference>
<dbReference type="Proteomes" id="UP000245293">
    <property type="component" value="Unassembled WGS sequence"/>
</dbReference>
<keyword evidence="9 10" id="KW-0413">Isomerase</keyword>
<evidence type="ECO:0000256" key="6">
    <source>
        <dbReference type="ARBA" id="ARBA00018569"/>
    </source>
</evidence>
<comment type="catalytic activity">
    <reaction evidence="1 10">
        <text>UDP-alpha-D-glucose = UDP-alpha-D-galactose</text>
        <dbReference type="Rhea" id="RHEA:22168"/>
        <dbReference type="ChEBI" id="CHEBI:58885"/>
        <dbReference type="ChEBI" id="CHEBI:66914"/>
        <dbReference type="EC" id="5.1.3.2"/>
    </reaction>
</comment>
<dbReference type="GO" id="GO:0005829">
    <property type="term" value="C:cytosol"/>
    <property type="evidence" value="ECO:0007669"/>
    <property type="project" value="TreeGrafter"/>
</dbReference>
<dbReference type="Gene3D" id="3.90.25.10">
    <property type="entry name" value="UDP-galactose 4-epimerase, domain 1"/>
    <property type="match status" value="1"/>
</dbReference>
<dbReference type="NCBIfam" id="TIGR01179">
    <property type="entry name" value="galE"/>
    <property type="match status" value="1"/>
</dbReference>
<evidence type="ECO:0000256" key="7">
    <source>
        <dbReference type="ARBA" id="ARBA00023027"/>
    </source>
</evidence>
<keyword evidence="7 10" id="KW-0520">NAD</keyword>
<dbReference type="CDD" id="cd05247">
    <property type="entry name" value="UDP_G4E_1_SDR_e"/>
    <property type="match status" value="1"/>
</dbReference>
<dbReference type="UniPathway" id="UPA00214"/>
<dbReference type="EMBL" id="QETF01000013">
    <property type="protein sequence ID" value="PWG16475.1"/>
    <property type="molecule type" value="Genomic_DNA"/>
</dbReference>
<feature type="domain" description="NAD-dependent epimerase/dehydratase" evidence="11">
    <location>
        <begin position="4"/>
        <end position="262"/>
    </location>
</feature>
<comment type="pathway">
    <text evidence="3 10">Carbohydrate metabolism; galactose metabolism.</text>
</comment>
<keyword evidence="13" id="KW-1185">Reference proteome</keyword>
<comment type="subunit">
    <text evidence="10">Homodimer.</text>
</comment>
<evidence type="ECO:0000256" key="4">
    <source>
        <dbReference type="ARBA" id="ARBA00007637"/>
    </source>
</evidence>
<evidence type="ECO:0000256" key="8">
    <source>
        <dbReference type="ARBA" id="ARBA00023144"/>
    </source>
</evidence>
<protein>
    <recommendedName>
        <fullName evidence="6 10">UDP-glucose 4-epimerase</fullName>
        <ecNumber evidence="5 10">5.1.3.2</ecNumber>
    </recommendedName>
</protein>
<evidence type="ECO:0000256" key="1">
    <source>
        <dbReference type="ARBA" id="ARBA00000083"/>
    </source>
</evidence>
<sequence>MAKILLTGGAGYIGSHTYVGLVEAGYDVVILDNFSNAKADVPARLERITGQPVTVYRGDVLDRALLDRVFAEHRIDGVVHFAALKAVGESTQRPLDYIHTNVGGLLTLLSAMDAAGVRRIVFSSSATVYGETDIQPIPEDHPRTYTSPYAYTKITGELTLEQVVAADPRWAVGVLRYFNPVGAHKSALIGEDPADLPNNLMPYIAKVATGDLPRLRVFGDDYDTPDGTGVRDYIHVEDLADGHVLSIAALIETGESHAVNLGTGKGSSVLDVIRAYSEACGRDLPYDIVGRRDGDVAVLTARPEKARDVLGFEAKRSLEDMCRSSWAWVSGQLSNDLKP</sequence>
<dbReference type="PANTHER" id="PTHR43725">
    <property type="entry name" value="UDP-GLUCOSE 4-EPIMERASE"/>
    <property type="match status" value="1"/>
</dbReference>
<comment type="cofactor">
    <cofactor evidence="2 10">
        <name>NAD(+)</name>
        <dbReference type="ChEBI" id="CHEBI:57540"/>
    </cofactor>
</comment>
<evidence type="ECO:0000256" key="5">
    <source>
        <dbReference type="ARBA" id="ARBA00013189"/>
    </source>
</evidence>
<dbReference type="RefSeq" id="WP_109389244.1">
    <property type="nucleotide sequence ID" value="NZ_QETF01000013.1"/>
</dbReference>